<reference evidence="6" key="1">
    <citation type="submission" date="2020-04" db="EMBL/GenBank/DDBJ databases">
        <authorList>
            <person name="Sombolestani A."/>
        </authorList>
    </citation>
    <scope>NUCLEOTIDE SEQUENCE</scope>
    <source>
        <strain evidence="6">R71697</strain>
    </source>
</reference>
<evidence type="ECO:0000313" key="6">
    <source>
        <dbReference type="EMBL" id="MBF0869916.1"/>
    </source>
</evidence>
<sequence length="152" mass="16831">MKLVAIGRLKSRPERELFDRYAARIRPALTVTELPASKGSVQEQKRRDASALLGACPDNAFIIALDEGGKVHGSLQFASLFSRWQETGRPLHFLIGGAEGLDSSVIQRADAVISLGAMTWPHMLVRVMIAEQIFRAQAINSNHPYHKDTRPD</sequence>
<keyword evidence="2 5" id="KW-0808">Transferase</keyword>
<dbReference type="InterPro" id="IPR003742">
    <property type="entry name" value="RlmH-like"/>
</dbReference>
<feature type="binding site" evidence="5">
    <location>
        <begin position="115"/>
        <end position="120"/>
    </location>
    <ligand>
        <name>S-adenosyl-L-methionine</name>
        <dbReference type="ChEBI" id="CHEBI:59789"/>
    </ligand>
</feature>
<dbReference type="EMBL" id="JABCQN010000002">
    <property type="protein sequence ID" value="MBF0869916.1"/>
    <property type="molecule type" value="Genomic_DNA"/>
</dbReference>
<comment type="caution">
    <text evidence="6">The sequence shown here is derived from an EMBL/GenBank/DDBJ whole genome shotgun (WGS) entry which is preliminary data.</text>
</comment>
<dbReference type="CDD" id="cd18081">
    <property type="entry name" value="RlmH-like"/>
    <property type="match status" value="1"/>
</dbReference>
<keyword evidence="3 5" id="KW-0949">S-adenosyl-L-methionine</keyword>
<keyword evidence="5" id="KW-0963">Cytoplasm</keyword>
<dbReference type="GO" id="GO:0070038">
    <property type="term" value="F:rRNA (pseudouridine-N3-)-methyltransferase activity"/>
    <property type="evidence" value="ECO:0007669"/>
    <property type="project" value="UniProtKB-UniRule"/>
</dbReference>
<proteinExistence type="inferred from homology"/>
<comment type="subunit">
    <text evidence="5">Homodimer.</text>
</comment>
<dbReference type="PANTHER" id="PTHR33603:SF1">
    <property type="entry name" value="RIBOSOMAL RNA LARGE SUBUNIT METHYLTRANSFERASE H"/>
    <property type="match status" value="1"/>
</dbReference>
<reference evidence="6" key="2">
    <citation type="submission" date="2020-11" db="EMBL/GenBank/DDBJ databases">
        <title>Description of novel Gluconobacter species.</title>
        <authorList>
            <person name="Cleenwerck I."/>
            <person name="Cnockaert M."/>
            <person name="Borremans W."/>
            <person name="Wieme A.D."/>
            <person name="De Vuyst L."/>
            <person name="Vandamme P."/>
        </authorList>
    </citation>
    <scope>NUCLEOTIDE SEQUENCE</scope>
    <source>
        <strain evidence="6">R71697</strain>
    </source>
</reference>
<accession>A0A9Q2FJU8</accession>
<dbReference type="GO" id="GO:0005737">
    <property type="term" value="C:cytoplasm"/>
    <property type="evidence" value="ECO:0007669"/>
    <property type="project" value="UniProtKB-SubCell"/>
</dbReference>
<dbReference type="InterPro" id="IPR029026">
    <property type="entry name" value="tRNA_m1G_MTases_N"/>
</dbReference>
<evidence type="ECO:0000256" key="2">
    <source>
        <dbReference type="ARBA" id="ARBA00022679"/>
    </source>
</evidence>
<name>A0A9Q2FJU8_GLUJA</name>
<evidence type="ECO:0000256" key="3">
    <source>
        <dbReference type="ARBA" id="ARBA00022691"/>
    </source>
</evidence>
<dbReference type="HAMAP" id="MF_00658">
    <property type="entry name" value="23SrRNA_methyltr_H"/>
    <property type="match status" value="1"/>
</dbReference>
<dbReference type="Pfam" id="PF02590">
    <property type="entry name" value="SPOUT_MTase"/>
    <property type="match status" value="1"/>
</dbReference>
<dbReference type="RefSeq" id="WP_194257547.1">
    <property type="nucleotide sequence ID" value="NZ_JABCQN010000002.1"/>
</dbReference>
<dbReference type="PANTHER" id="PTHR33603">
    <property type="entry name" value="METHYLTRANSFERASE"/>
    <property type="match status" value="1"/>
</dbReference>
<dbReference type="Proteomes" id="UP000661006">
    <property type="component" value="Unassembled WGS sequence"/>
</dbReference>
<dbReference type="Gene3D" id="3.40.1280.10">
    <property type="match status" value="1"/>
</dbReference>
<evidence type="ECO:0000256" key="4">
    <source>
        <dbReference type="ARBA" id="ARBA00038303"/>
    </source>
</evidence>
<organism evidence="6 7">
    <name type="scientific">Gluconobacter japonicus</name>
    <dbReference type="NCBI Taxonomy" id="376620"/>
    <lineage>
        <taxon>Bacteria</taxon>
        <taxon>Pseudomonadati</taxon>
        <taxon>Pseudomonadota</taxon>
        <taxon>Alphaproteobacteria</taxon>
        <taxon>Acetobacterales</taxon>
        <taxon>Acetobacteraceae</taxon>
        <taxon>Gluconobacter</taxon>
    </lineage>
</organism>
<comment type="similarity">
    <text evidence="4 5">Belongs to the RNA methyltransferase RlmH family.</text>
</comment>
<dbReference type="AlphaFoldDB" id="A0A9Q2FJU8"/>
<evidence type="ECO:0000256" key="5">
    <source>
        <dbReference type="HAMAP-Rule" id="MF_00658"/>
    </source>
</evidence>
<keyword evidence="1 5" id="KW-0489">Methyltransferase</keyword>
<keyword evidence="5" id="KW-0698">rRNA processing</keyword>
<dbReference type="EC" id="2.1.1.177" evidence="5"/>
<feature type="binding site" evidence="5">
    <location>
        <position position="65"/>
    </location>
    <ligand>
        <name>S-adenosyl-L-methionine</name>
        <dbReference type="ChEBI" id="CHEBI:59789"/>
    </ligand>
</feature>
<dbReference type="SUPFAM" id="SSF75217">
    <property type="entry name" value="alpha/beta knot"/>
    <property type="match status" value="1"/>
</dbReference>
<comment type="catalytic activity">
    <reaction evidence="5">
        <text>pseudouridine(1915) in 23S rRNA + S-adenosyl-L-methionine = N(3)-methylpseudouridine(1915) in 23S rRNA + S-adenosyl-L-homocysteine + H(+)</text>
        <dbReference type="Rhea" id="RHEA:42752"/>
        <dbReference type="Rhea" id="RHEA-COMP:10221"/>
        <dbReference type="Rhea" id="RHEA-COMP:10222"/>
        <dbReference type="ChEBI" id="CHEBI:15378"/>
        <dbReference type="ChEBI" id="CHEBI:57856"/>
        <dbReference type="ChEBI" id="CHEBI:59789"/>
        <dbReference type="ChEBI" id="CHEBI:65314"/>
        <dbReference type="ChEBI" id="CHEBI:74486"/>
        <dbReference type="EC" id="2.1.1.177"/>
    </reaction>
</comment>
<evidence type="ECO:0000256" key="1">
    <source>
        <dbReference type="ARBA" id="ARBA00022603"/>
    </source>
</evidence>
<dbReference type="PIRSF" id="PIRSF004505">
    <property type="entry name" value="MT_bac"/>
    <property type="match status" value="1"/>
</dbReference>
<gene>
    <name evidence="5" type="primary">rlmH</name>
    <name evidence="6" type="ORF">HKD32_03440</name>
</gene>
<dbReference type="GeneID" id="81473736"/>
<comment type="subcellular location">
    <subcellularLocation>
        <location evidence="5">Cytoplasm</location>
    </subcellularLocation>
</comment>
<dbReference type="InterPro" id="IPR029028">
    <property type="entry name" value="Alpha/beta_knot_MTases"/>
</dbReference>
<comment type="function">
    <text evidence="5">Specifically methylates the pseudouridine at position 1915 (m3Psi1915) in 23S rRNA.</text>
</comment>
<evidence type="ECO:0000313" key="7">
    <source>
        <dbReference type="Proteomes" id="UP000661006"/>
    </source>
</evidence>
<feature type="binding site" evidence="5">
    <location>
        <position position="96"/>
    </location>
    <ligand>
        <name>S-adenosyl-L-methionine</name>
        <dbReference type="ChEBI" id="CHEBI:59789"/>
    </ligand>
</feature>
<protein>
    <recommendedName>
        <fullName evidence="5">Ribosomal RNA large subunit methyltransferase H</fullName>
        <ecNumber evidence="5">2.1.1.177</ecNumber>
    </recommendedName>
    <alternativeName>
        <fullName evidence="5">23S rRNA (pseudouridine1915-N3)-methyltransferase</fullName>
    </alternativeName>
    <alternativeName>
        <fullName evidence="5">23S rRNA m3Psi1915 methyltransferase</fullName>
    </alternativeName>
    <alternativeName>
        <fullName evidence="5">rRNA (pseudouridine-N3-)-methyltransferase RlmH</fullName>
    </alternativeName>
</protein>